<dbReference type="EMBL" id="OY731401">
    <property type="protein sequence ID" value="CAJ1949022.1"/>
    <property type="molecule type" value="Genomic_DNA"/>
</dbReference>
<accession>A0AA86SQ84</accession>
<protein>
    <submittedName>
        <fullName evidence="2">Uncharacterized protein</fullName>
    </submittedName>
</protein>
<name>A0AA86SQ84_9FABA</name>
<reference evidence="2" key="1">
    <citation type="submission" date="2023-10" db="EMBL/GenBank/DDBJ databases">
        <authorList>
            <person name="Domelevo Entfellner J.-B."/>
        </authorList>
    </citation>
    <scope>NUCLEOTIDE SEQUENCE</scope>
</reference>
<evidence type="ECO:0000313" key="2">
    <source>
        <dbReference type="EMBL" id="CAJ1949022.1"/>
    </source>
</evidence>
<proteinExistence type="predicted"/>
<evidence type="ECO:0000313" key="3">
    <source>
        <dbReference type="Proteomes" id="UP001189624"/>
    </source>
</evidence>
<gene>
    <name evidence="2" type="ORF">AYBTSS11_LOCUS13512</name>
</gene>
<dbReference type="AlphaFoldDB" id="A0AA86SQ84"/>
<evidence type="ECO:0000256" key="1">
    <source>
        <dbReference type="SAM" id="MobiDB-lite"/>
    </source>
</evidence>
<organism evidence="2 3">
    <name type="scientific">Sphenostylis stenocarpa</name>
    <dbReference type="NCBI Taxonomy" id="92480"/>
    <lineage>
        <taxon>Eukaryota</taxon>
        <taxon>Viridiplantae</taxon>
        <taxon>Streptophyta</taxon>
        <taxon>Embryophyta</taxon>
        <taxon>Tracheophyta</taxon>
        <taxon>Spermatophyta</taxon>
        <taxon>Magnoliopsida</taxon>
        <taxon>eudicotyledons</taxon>
        <taxon>Gunneridae</taxon>
        <taxon>Pentapetalae</taxon>
        <taxon>rosids</taxon>
        <taxon>fabids</taxon>
        <taxon>Fabales</taxon>
        <taxon>Fabaceae</taxon>
        <taxon>Papilionoideae</taxon>
        <taxon>50 kb inversion clade</taxon>
        <taxon>NPAAA clade</taxon>
        <taxon>indigoferoid/millettioid clade</taxon>
        <taxon>Phaseoleae</taxon>
        <taxon>Sphenostylis</taxon>
    </lineage>
</organism>
<sequence length="116" mass="13691">MKKKLGKEKMLKKEKKLRNESKLRVKKKLSKEKKLRMDEKNQLLKIVRKVATSVDRCGNDYCDAIRLHGLRWRTRGWQHCHCYDGLLDSNKSTKSKHKPTGVFLLSFPAKKQLLEL</sequence>
<feature type="compositionally biased region" description="Basic and acidic residues" evidence="1">
    <location>
        <begin position="7"/>
        <end position="20"/>
    </location>
</feature>
<keyword evidence="3" id="KW-1185">Reference proteome</keyword>
<dbReference type="Gramene" id="rna-AYBTSS11_LOCUS13512">
    <property type="protein sequence ID" value="CAJ1949022.1"/>
    <property type="gene ID" value="gene-AYBTSS11_LOCUS13512"/>
</dbReference>
<dbReference type="Proteomes" id="UP001189624">
    <property type="component" value="Chromosome 4"/>
</dbReference>
<feature type="region of interest" description="Disordered" evidence="1">
    <location>
        <begin position="1"/>
        <end position="20"/>
    </location>
</feature>